<dbReference type="InParanoid" id="A0A0C3PEX3"/>
<feature type="region of interest" description="Disordered" evidence="1">
    <location>
        <begin position="144"/>
        <end position="175"/>
    </location>
</feature>
<feature type="compositionally biased region" description="Low complexity" evidence="1">
    <location>
        <begin position="464"/>
        <end position="477"/>
    </location>
</feature>
<accession>A0A0C3PEX3</accession>
<dbReference type="STRING" id="870435.A0A0C3PEX3"/>
<feature type="compositionally biased region" description="Low complexity" evidence="1">
    <location>
        <begin position="245"/>
        <end position="268"/>
    </location>
</feature>
<feature type="compositionally biased region" description="Acidic residues" evidence="1">
    <location>
        <begin position="671"/>
        <end position="683"/>
    </location>
</feature>
<feature type="compositionally biased region" description="Low complexity" evidence="1">
    <location>
        <begin position="319"/>
        <end position="329"/>
    </location>
</feature>
<evidence type="ECO:0000313" key="3">
    <source>
        <dbReference type="Proteomes" id="UP000054217"/>
    </source>
</evidence>
<feature type="region of interest" description="Disordered" evidence="1">
    <location>
        <begin position="561"/>
        <end position="588"/>
    </location>
</feature>
<dbReference type="AlphaFoldDB" id="A0A0C3PEX3"/>
<dbReference type="OrthoDB" id="2563191at2759"/>
<feature type="compositionally biased region" description="Basic and acidic residues" evidence="1">
    <location>
        <begin position="331"/>
        <end position="350"/>
    </location>
</feature>
<evidence type="ECO:0000256" key="1">
    <source>
        <dbReference type="SAM" id="MobiDB-lite"/>
    </source>
</evidence>
<protein>
    <submittedName>
        <fullName evidence="2">Uncharacterized protein</fullName>
    </submittedName>
</protein>
<sequence length="718" mass="78635">MACKCLNVRIRPQPEHSRPPDFLIANIGLPDYTLTYVGEHGLTIEHPQVTVRTRKIGQPMPDSPRSIRYTTLTCLICQTLAYRVQQLVTLDVDGQEGPLLPSSDWVEQETLKSSHGWIEVYKDCLASNAIPTVASSSDFSPEFHIAVPQPATPSPAEPASEESPDSPDHSQYDAPAGPFLTNLKALFPPAPFVPLHPVFSHLLSAAEGRSETLRAEAEKQIAAIIREKVAELQVAEDKLRRDVNPPSSSPSSSHRSSSLDSLSGRSPPTEIESPGPSPRASRDTIIQPFRRKMDEQQDTTVSFRYFTIVEAEAARKRQQQQQSAAADVAGAEDRKRTAEKPGEKSGDTKGRKSPGHNEISTTEHRVKEERAKKSDGEESKAPPEMTTPKSKRRVTFDLQVEADDANENTNKSSSGEKSWADMIFDLEDEVESGEREVPETTQVPWLVDNTPTSSRPERSHSGSRDGLSTSSSLRRTSVPSIPLARTNGGAGGRSVRANGVLDVVAPLSPSEPQKPEQSDEVDPHEEDILRLVAAHTPSHRNAWKRHSKVWKALVGSSYLKGAPGALIPKEDEDDSERTPNETDDSDLDALQDVKWSFQGGIAASLPVNIRPLVRRREPLSLASYQPKTSLPEKAGAMGPSLPDASGGRHVSFAERDPATRRGTLDFISTVETEEDEEGSDEEPTQVSIPDEARGRQRAFKILKARSKVPAAGMWRSLA</sequence>
<feature type="compositionally biased region" description="Polar residues" evidence="1">
    <location>
        <begin position="407"/>
        <end position="416"/>
    </location>
</feature>
<keyword evidence="3" id="KW-1185">Reference proteome</keyword>
<reference evidence="3" key="2">
    <citation type="submission" date="2015-01" db="EMBL/GenBank/DDBJ databases">
        <title>Evolutionary Origins and Diversification of the Mycorrhizal Mutualists.</title>
        <authorList>
            <consortium name="DOE Joint Genome Institute"/>
            <consortium name="Mycorrhizal Genomics Consortium"/>
            <person name="Kohler A."/>
            <person name="Kuo A."/>
            <person name="Nagy L.G."/>
            <person name="Floudas D."/>
            <person name="Copeland A."/>
            <person name="Barry K.W."/>
            <person name="Cichocki N."/>
            <person name="Veneault-Fourrey C."/>
            <person name="LaButti K."/>
            <person name="Lindquist E.A."/>
            <person name="Lipzen A."/>
            <person name="Lundell T."/>
            <person name="Morin E."/>
            <person name="Murat C."/>
            <person name="Riley R."/>
            <person name="Ohm R."/>
            <person name="Sun H."/>
            <person name="Tunlid A."/>
            <person name="Henrissat B."/>
            <person name="Grigoriev I.V."/>
            <person name="Hibbett D.S."/>
            <person name="Martin F."/>
        </authorList>
    </citation>
    <scope>NUCLEOTIDE SEQUENCE [LARGE SCALE GENOMIC DNA]</scope>
    <source>
        <strain evidence="3">Marx 270</strain>
    </source>
</reference>
<dbReference type="HOGENOM" id="CLU_016262_0_0_1"/>
<reference evidence="2 3" key="1">
    <citation type="submission" date="2014-04" db="EMBL/GenBank/DDBJ databases">
        <authorList>
            <consortium name="DOE Joint Genome Institute"/>
            <person name="Kuo A."/>
            <person name="Kohler A."/>
            <person name="Costa M.D."/>
            <person name="Nagy L.G."/>
            <person name="Floudas D."/>
            <person name="Copeland A."/>
            <person name="Barry K.W."/>
            <person name="Cichocki N."/>
            <person name="Veneault-Fourrey C."/>
            <person name="LaButti K."/>
            <person name="Lindquist E.A."/>
            <person name="Lipzen A."/>
            <person name="Lundell T."/>
            <person name="Morin E."/>
            <person name="Murat C."/>
            <person name="Sun H."/>
            <person name="Tunlid A."/>
            <person name="Henrissat B."/>
            <person name="Grigoriev I.V."/>
            <person name="Hibbett D.S."/>
            <person name="Martin F."/>
            <person name="Nordberg H.P."/>
            <person name="Cantor M.N."/>
            <person name="Hua S.X."/>
        </authorList>
    </citation>
    <scope>NUCLEOTIDE SEQUENCE [LARGE SCALE GENOMIC DNA]</scope>
    <source>
        <strain evidence="2 3">Marx 270</strain>
    </source>
</reference>
<feature type="compositionally biased region" description="Acidic residues" evidence="1">
    <location>
        <begin position="570"/>
        <end position="588"/>
    </location>
</feature>
<feature type="compositionally biased region" description="Basic and acidic residues" evidence="1">
    <location>
        <begin position="361"/>
        <end position="381"/>
    </location>
</feature>
<dbReference type="EMBL" id="KN831947">
    <property type="protein sequence ID" value="KIO12390.1"/>
    <property type="molecule type" value="Genomic_DNA"/>
</dbReference>
<name>A0A0C3PEX3_PISTI</name>
<feature type="region of interest" description="Disordered" evidence="1">
    <location>
        <begin position="318"/>
        <end position="526"/>
    </location>
</feature>
<proteinExistence type="predicted"/>
<gene>
    <name evidence="2" type="ORF">M404DRAFT_12669</name>
</gene>
<feature type="region of interest" description="Disordered" evidence="1">
    <location>
        <begin position="236"/>
        <end position="282"/>
    </location>
</feature>
<feature type="compositionally biased region" description="Basic and acidic residues" evidence="1">
    <location>
        <begin position="651"/>
        <end position="663"/>
    </location>
</feature>
<feature type="compositionally biased region" description="Polar residues" evidence="1">
    <location>
        <begin position="439"/>
        <end position="454"/>
    </location>
</feature>
<feature type="region of interest" description="Disordered" evidence="1">
    <location>
        <begin position="624"/>
        <end position="693"/>
    </location>
</feature>
<organism evidence="2 3">
    <name type="scientific">Pisolithus tinctorius Marx 270</name>
    <dbReference type="NCBI Taxonomy" id="870435"/>
    <lineage>
        <taxon>Eukaryota</taxon>
        <taxon>Fungi</taxon>
        <taxon>Dikarya</taxon>
        <taxon>Basidiomycota</taxon>
        <taxon>Agaricomycotina</taxon>
        <taxon>Agaricomycetes</taxon>
        <taxon>Agaricomycetidae</taxon>
        <taxon>Boletales</taxon>
        <taxon>Sclerodermatineae</taxon>
        <taxon>Pisolithaceae</taxon>
        <taxon>Pisolithus</taxon>
    </lineage>
</organism>
<dbReference type="Proteomes" id="UP000054217">
    <property type="component" value="Unassembled WGS sequence"/>
</dbReference>
<evidence type="ECO:0000313" key="2">
    <source>
        <dbReference type="EMBL" id="KIO12390.1"/>
    </source>
</evidence>